<dbReference type="STRING" id="582851.GCA_900162665_03113"/>
<evidence type="ECO:0000256" key="8">
    <source>
        <dbReference type="RuleBase" id="RU369061"/>
    </source>
</evidence>
<dbReference type="GO" id="GO:2001059">
    <property type="term" value="P:D-tagatose 6-phosphate catabolic process"/>
    <property type="evidence" value="ECO:0007669"/>
    <property type="project" value="UniProtKB-UniPathway"/>
</dbReference>
<protein>
    <recommendedName>
        <fullName evidence="7">Tagatose-6-phosphate kinase</fullName>
        <ecNumber evidence="7">2.7.1.144</ecNumber>
    </recommendedName>
</protein>
<evidence type="ECO:0000256" key="1">
    <source>
        <dbReference type="ARBA" id="ARBA00005380"/>
    </source>
</evidence>
<keyword evidence="4 8" id="KW-0418">Kinase</keyword>
<dbReference type="InterPro" id="IPR017583">
    <property type="entry name" value="Tagatose/fructose_Pkinase"/>
</dbReference>
<dbReference type="Gene3D" id="3.40.1190.20">
    <property type="match status" value="1"/>
</dbReference>
<feature type="domain" description="Carbohydrate kinase PfkB" evidence="9">
    <location>
        <begin position="11"/>
        <end position="284"/>
    </location>
</feature>
<comment type="function">
    <text evidence="8">Catalyzes the ATP-dependent phosphorylation of fructose-l-phosphate to fructose-l,6-bisphosphate.</text>
</comment>
<dbReference type="PIRSF" id="PIRSF000535">
    <property type="entry name" value="1PFK/6PFK/LacC"/>
    <property type="match status" value="1"/>
</dbReference>
<comment type="caution">
    <text evidence="10">The sequence shown here is derived from an EMBL/GenBank/DDBJ whole genome shotgun (WGS) entry which is preliminary data.</text>
</comment>
<evidence type="ECO:0000256" key="7">
    <source>
        <dbReference type="PIRNR" id="PIRNR000535"/>
    </source>
</evidence>
<dbReference type="EMBL" id="BJYM01000005">
    <property type="protein sequence ID" value="GEN86649.1"/>
    <property type="molecule type" value="Genomic_DNA"/>
</dbReference>
<dbReference type="NCBIfam" id="TIGR03828">
    <property type="entry name" value="pfkB"/>
    <property type="match status" value="1"/>
</dbReference>
<dbReference type="OrthoDB" id="9801219at2"/>
<dbReference type="InterPro" id="IPR029056">
    <property type="entry name" value="Ribokinase-like"/>
</dbReference>
<keyword evidence="2 7" id="KW-0808">Transferase</keyword>
<dbReference type="GO" id="GO:0016052">
    <property type="term" value="P:carbohydrate catabolic process"/>
    <property type="evidence" value="ECO:0007669"/>
    <property type="project" value="UniProtKB-ARBA"/>
</dbReference>
<comment type="similarity">
    <text evidence="7">Belongs to the carbohydrate kinase PfkB family. LacC subfamily.</text>
</comment>
<dbReference type="GO" id="GO:0005988">
    <property type="term" value="P:lactose metabolic process"/>
    <property type="evidence" value="ECO:0007669"/>
    <property type="project" value="UniProtKB-KW"/>
</dbReference>
<dbReference type="Proteomes" id="UP000321558">
    <property type="component" value="Unassembled WGS sequence"/>
</dbReference>
<evidence type="ECO:0000259" key="9">
    <source>
        <dbReference type="Pfam" id="PF00294"/>
    </source>
</evidence>
<dbReference type="NCBIfam" id="TIGR03168">
    <property type="entry name" value="1-PFK"/>
    <property type="match status" value="1"/>
</dbReference>
<comment type="catalytic activity">
    <reaction evidence="7">
        <text>D-tagatofuranose 6-phosphate + ATP = D-tagatofuranose 1,6-bisphosphate + ADP + H(+)</text>
        <dbReference type="Rhea" id="RHEA:12420"/>
        <dbReference type="ChEBI" id="CHEBI:15378"/>
        <dbReference type="ChEBI" id="CHEBI:30616"/>
        <dbReference type="ChEBI" id="CHEBI:58694"/>
        <dbReference type="ChEBI" id="CHEBI:58695"/>
        <dbReference type="ChEBI" id="CHEBI:456216"/>
        <dbReference type="EC" id="2.7.1.144"/>
    </reaction>
</comment>
<evidence type="ECO:0000256" key="6">
    <source>
        <dbReference type="ARBA" id="ARBA00047745"/>
    </source>
</evidence>
<dbReference type="InterPro" id="IPR002173">
    <property type="entry name" value="Carboh/pur_kinase_PfkB_CS"/>
</dbReference>
<keyword evidence="7" id="KW-0423">Lactose metabolism</keyword>
<keyword evidence="5 7" id="KW-0067">ATP-binding</keyword>
<dbReference type="RefSeq" id="WP_147209693.1">
    <property type="nucleotide sequence ID" value="NZ_BJYM01000005.1"/>
</dbReference>
<keyword evidence="3 7" id="KW-0547">Nucleotide-binding</keyword>
<dbReference type="Pfam" id="PF00294">
    <property type="entry name" value="PfkB"/>
    <property type="match status" value="1"/>
</dbReference>
<dbReference type="PROSITE" id="PS00583">
    <property type="entry name" value="PFKB_KINASES_1"/>
    <property type="match status" value="1"/>
</dbReference>
<dbReference type="PROSITE" id="PS00584">
    <property type="entry name" value="PFKB_KINASES_2"/>
    <property type="match status" value="1"/>
</dbReference>
<dbReference type="GO" id="GO:0005524">
    <property type="term" value="F:ATP binding"/>
    <property type="evidence" value="ECO:0007669"/>
    <property type="project" value="UniProtKB-UniRule"/>
</dbReference>
<dbReference type="PANTHER" id="PTHR46566:SF1">
    <property type="entry name" value="1-PHOSPHOFRUCTOKINASE"/>
    <property type="match status" value="1"/>
</dbReference>
<sequence>MIYTITLNPSIDYIVPVDKIELGGLSYMKNDYKLPGGKGINVSRILKALSTESIALGFVGGFTGKFIEDALDELDVRTNFINIKEDTRINIKLKSDQETEINGRGPALSDEEVAAFLKQLEKIKEGDTVILSGSKPPSLPEDFYEKLIQQVTSQGAEFAIDTTGAALEASLSYKPLLVKPNIHELEALFNVKLETNEEVIAYGKKLLEKGAKHVIISMGGDGALLISERGTYKAEAPKGKLINSVGAGDSMVAGFISSYLKSKDSVQSFRTSVASGSATAFSEDLASTEVIKDLLAHVQVENLK</sequence>
<accession>A0A511ZGS8</accession>
<name>A0A511ZGS8_9BACI</name>
<dbReference type="GO" id="GO:0008662">
    <property type="term" value="F:1-phosphofructokinase activity"/>
    <property type="evidence" value="ECO:0007669"/>
    <property type="project" value="UniProtKB-UniRule"/>
</dbReference>
<organism evidence="10 11">
    <name type="scientific">Oceanobacillus sojae</name>
    <dbReference type="NCBI Taxonomy" id="582851"/>
    <lineage>
        <taxon>Bacteria</taxon>
        <taxon>Bacillati</taxon>
        <taxon>Bacillota</taxon>
        <taxon>Bacilli</taxon>
        <taxon>Bacillales</taxon>
        <taxon>Bacillaceae</taxon>
        <taxon>Oceanobacillus</taxon>
    </lineage>
</organism>
<proteinExistence type="inferred from homology"/>
<comment type="similarity">
    <text evidence="1">Belongs to the carbohydrate kinase pfkB family.</text>
</comment>
<evidence type="ECO:0000256" key="2">
    <source>
        <dbReference type="ARBA" id="ARBA00022679"/>
    </source>
</evidence>
<comment type="catalytic activity">
    <reaction evidence="6 8">
        <text>beta-D-fructose 1-phosphate + ATP = beta-D-fructose 1,6-bisphosphate + ADP + H(+)</text>
        <dbReference type="Rhea" id="RHEA:14213"/>
        <dbReference type="ChEBI" id="CHEBI:15378"/>
        <dbReference type="ChEBI" id="CHEBI:30616"/>
        <dbReference type="ChEBI" id="CHEBI:32966"/>
        <dbReference type="ChEBI" id="CHEBI:138881"/>
        <dbReference type="ChEBI" id="CHEBI:456216"/>
        <dbReference type="EC" id="2.7.1.56"/>
    </reaction>
</comment>
<dbReference type="InterPro" id="IPR022463">
    <property type="entry name" value="1-PFruKinase"/>
</dbReference>
<dbReference type="GO" id="GO:0044281">
    <property type="term" value="P:small molecule metabolic process"/>
    <property type="evidence" value="ECO:0007669"/>
    <property type="project" value="UniProtKB-ARBA"/>
</dbReference>
<evidence type="ECO:0000256" key="5">
    <source>
        <dbReference type="ARBA" id="ARBA00022840"/>
    </source>
</evidence>
<evidence type="ECO:0000256" key="4">
    <source>
        <dbReference type="ARBA" id="ARBA00022777"/>
    </source>
</evidence>
<evidence type="ECO:0000256" key="3">
    <source>
        <dbReference type="ARBA" id="ARBA00022741"/>
    </source>
</evidence>
<reference evidence="10 11" key="1">
    <citation type="submission" date="2019-07" db="EMBL/GenBank/DDBJ databases">
        <title>Whole genome shotgun sequence of Oceanobacillus sojae NBRC 105379.</title>
        <authorList>
            <person name="Hosoyama A."/>
            <person name="Uohara A."/>
            <person name="Ohji S."/>
            <person name="Ichikawa N."/>
        </authorList>
    </citation>
    <scope>NUCLEOTIDE SEQUENCE [LARGE SCALE GENOMIC DNA]</scope>
    <source>
        <strain evidence="10 11">NBRC 105379</strain>
    </source>
</reference>
<dbReference type="UniPathway" id="UPA00704">
    <property type="reaction ID" value="UER00715"/>
</dbReference>
<dbReference type="PANTHER" id="PTHR46566">
    <property type="entry name" value="1-PHOSPHOFRUCTOKINASE-RELATED"/>
    <property type="match status" value="1"/>
</dbReference>
<dbReference type="AlphaFoldDB" id="A0A511ZGS8"/>
<dbReference type="InterPro" id="IPR011611">
    <property type="entry name" value="PfkB_dom"/>
</dbReference>
<dbReference type="FunFam" id="3.40.1190.20:FF:000001">
    <property type="entry name" value="Phosphofructokinase"/>
    <property type="match status" value="1"/>
</dbReference>
<dbReference type="SUPFAM" id="SSF53613">
    <property type="entry name" value="Ribokinase-like"/>
    <property type="match status" value="1"/>
</dbReference>
<gene>
    <name evidence="10" type="primary">fruB</name>
    <name evidence="10" type="ORF">OSO01_13880</name>
</gene>
<dbReference type="CDD" id="cd01164">
    <property type="entry name" value="FruK_PfkB_like"/>
    <property type="match status" value="1"/>
</dbReference>
<dbReference type="GO" id="GO:0005829">
    <property type="term" value="C:cytosol"/>
    <property type="evidence" value="ECO:0007669"/>
    <property type="project" value="TreeGrafter"/>
</dbReference>
<dbReference type="GO" id="GO:0009024">
    <property type="term" value="F:tagatose-6-phosphate kinase activity"/>
    <property type="evidence" value="ECO:0007669"/>
    <property type="project" value="UniProtKB-EC"/>
</dbReference>
<comment type="pathway">
    <text evidence="7">Carbohydrate metabolism; D-tagatose 6-phosphate degradation; D-glyceraldehyde 3-phosphate and glycerone phosphate from D-tagatose 6-phosphate: step 1/2.</text>
</comment>
<evidence type="ECO:0000313" key="11">
    <source>
        <dbReference type="Proteomes" id="UP000321558"/>
    </source>
</evidence>
<evidence type="ECO:0000313" key="10">
    <source>
        <dbReference type="EMBL" id="GEN86649.1"/>
    </source>
</evidence>
<keyword evidence="11" id="KW-1185">Reference proteome</keyword>
<dbReference type="EC" id="2.7.1.144" evidence="7"/>